<proteinExistence type="predicted"/>
<dbReference type="GO" id="GO:0008270">
    <property type="term" value="F:zinc ion binding"/>
    <property type="evidence" value="ECO:0007669"/>
    <property type="project" value="UniProtKB-KW"/>
</dbReference>
<evidence type="ECO:0000313" key="4">
    <source>
        <dbReference type="EMBL" id="KAF3324692.1"/>
    </source>
</evidence>
<evidence type="ECO:0000313" key="5">
    <source>
        <dbReference type="Proteomes" id="UP000623129"/>
    </source>
</evidence>
<dbReference type="Proteomes" id="UP000623129">
    <property type="component" value="Unassembled WGS sequence"/>
</dbReference>
<organism evidence="4 5">
    <name type="scientific">Carex littledalei</name>
    <dbReference type="NCBI Taxonomy" id="544730"/>
    <lineage>
        <taxon>Eukaryota</taxon>
        <taxon>Viridiplantae</taxon>
        <taxon>Streptophyta</taxon>
        <taxon>Embryophyta</taxon>
        <taxon>Tracheophyta</taxon>
        <taxon>Spermatophyta</taxon>
        <taxon>Magnoliopsida</taxon>
        <taxon>Liliopsida</taxon>
        <taxon>Poales</taxon>
        <taxon>Cyperaceae</taxon>
        <taxon>Cyperoideae</taxon>
        <taxon>Cariceae</taxon>
        <taxon>Carex</taxon>
        <taxon>Carex subgen. Euthyceras</taxon>
    </lineage>
</organism>
<dbReference type="SUPFAM" id="SSF57850">
    <property type="entry name" value="RING/U-box"/>
    <property type="match status" value="1"/>
</dbReference>
<keyword evidence="1" id="KW-0863">Zinc-finger</keyword>
<reference evidence="4" key="1">
    <citation type="submission" date="2020-01" db="EMBL/GenBank/DDBJ databases">
        <title>Genome sequence of Kobresia littledalei, the first chromosome-level genome in the family Cyperaceae.</title>
        <authorList>
            <person name="Qu G."/>
        </authorList>
    </citation>
    <scope>NUCLEOTIDE SEQUENCE</scope>
    <source>
        <strain evidence="4">C.B.Clarke</strain>
        <tissue evidence="4">Leaf</tissue>
    </source>
</reference>
<dbReference type="AlphaFoldDB" id="A0A833QS52"/>
<feature type="compositionally biased region" description="Basic and acidic residues" evidence="2">
    <location>
        <begin position="10"/>
        <end position="20"/>
    </location>
</feature>
<sequence length="429" mass="47267">MGEKIMGIGKKSEEKEENKDEESMGKEIWCSICLEIVTSGGDRSTARLKCGHEFHLDCIGSAFNVKGVMQCPNCRKVEKGSWLYANRPSRNVPVPDLNVMDEWTPDEDLYDLTYPEIPFGVHWCPFGRMAQLPTFFEDGEPSPPLAFSELFGPQALFANHVAIQTATGHPCPYVTYINPIHANQPPSSSPLSSTSSSNGHHHHPSGRTVVGQPLPVLPQHPHQLPVDFRYNVWDSHFPRTAYGGSVMQLPTSTSVPEQDGQSSRGVTHTFDFLGSTSSRAGNPTSLVPPLVPQIIRSDPSIPEHHAPPSSSATPGMFTRIANTMGGVTAIPPPPPVPPSDSTNSFCIFPSSSSNSTEDVGGNQFYAWERDQFAPFPLAPVENRENGWWPQGQAPRPDSEQRRGFWQPLMGRSESSSHRPHHVPRMQSFM</sequence>
<keyword evidence="1" id="KW-0862">Zinc</keyword>
<evidence type="ECO:0000259" key="3">
    <source>
        <dbReference type="PROSITE" id="PS50089"/>
    </source>
</evidence>
<feature type="region of interest" description="Disordered" evidence="2">
    <location>
        <begin position="1"/>
        <end position="20"/>
    </location>
</feature>
<dbReference type="SMART" id="SM00184">
    <property type="entry name" value="RING"/>
    <property type="match status" value="1"/>
</dbReference>
<feature type="region of interest" description="Disordered" evidence="2">
    <location>
        <begin position="184"/>
        <end position="220"/>
    </location>
</feature>
<dbReference type="InterPro" id="IPR013083">
    <property type="entry name" value="Znf_RING/FYVE/PHD"/>
</dbReference>
<keyword evidence="5" id="KW-1185">Reference proteome</keyword>
<comment type="caution">
    <text evidence="4">The sequence shown here is derived from an EMBL/GenBank/DDBJ whole genome shotgun (WGS) entry which is preliminary data.</text>
</comment>
<evidence type="ECO:0000256" key="2">
    <source>
        <dbReference type="SAM" id="MobiDB-lite"/>
    </source>
</evidence>
<protein>
    <submittedName>
        <fullName evidence="4">Ring finger domain-containing protein</fullName>
    </submittedName>
</protein>
<gene>
    <name evidence="4" type="ORF">FCM35_KLT10849</name>
</gene>
<dbReference type="Gene3D" id="3.30.40.10">
    <property type="entry name" value="Zinc/RING finger domain, C3HC4 (zinc finger)"/>
    <property type="match status" value="1"/>
</dbReference>
<keyword evidence="1" id="KW-0479">Metal-binding</keyword>
<accession>A0A833QS52</accession>
<feature type="compositionally biased region" description="Low complexity" evidence="2">
    <location>
        <begin position="185"/>
        <end position="198"/>
    </location>
</feature>
<feature type="domain" description="RING-type" evidence="3">
    <location>
        <begin position="30"/>
        <end position="75"/>
    </location>
</feature>
<dbReference type="Pfam" id="PF13639">
    <property type="entry name" value="zf-RING_2"/>
    <property type="match status" value="1"/>
</dbReference>
<dbReference type="GO" id="GO:0004842">
    <property type="term" value="F:ubiquitin-protein transferase activity"/>
    <property type="evidence" value="ECO:0007669"/>
    <property type="project" value="InterPro"/>
</dbReference>
<name>A0A833QS52_9POAL</name>
<evidence type="ECO:0000256" key="1">
    <source>
        <dbReference type="PROSITE-ProRule" id="PRU00175"/>
    </source>
</evidence>
<dbReference type="InterPro" id="IPR044274">
    <property type="entry name" value="RFI2"/>
</dbReference>
<dbReference type="InterPro" id="IPR001841">
    <property type="entry name" value="Znf_RING"/>
</dbReference>
<dbReference type="PANTHER" id="PTHR46798:SF3">
    <property type="entry name" value="RING FINGER FAMILY PROTEIN"/>
    <property type="match status" value="1"/>
</dbReference>
<dbReference type="EMBL" id="SWLB01000021">
    <property type="protein sequence ID" value="KAF3324692.1"/>
    <property type="molecule type" value="Genomic_DNA"/>
</dbReference>
<dbReference type="OrthoDB" id="8062037at2759"/>
<feature type="region of interest" description="Disordered" evidence="2">
    <location>
        <begin position="384"/>
        <end position="429"/>
    </location>
</feature>
<dbReference type="PANTHER" id="PTHR46798">
    <property type="entry name" value="OS09G0511500 PROTEIN"/>
    <property type="match status" value="1"/>
</dbReference>
<dbReference type="PROSITE" id="PS50089">
    <property type="entry name" value="ZF_RING_2"/>
    <property type="match status" value="1"/>
</dbReference>